<keyword evidence="2" id="KW-1185">Reference proteome</keyword>
<name>A0A803QRC5_CANSA</name>
<organism evidence="1 2">
    <name type="scientific">Cannabis sativa</name>
    <name type="common">Hemp</name>
    <name type="synonym">Marijuana</name>
    <dbReference type="NCBI Taxonomy" id="3483"/>
    <lineage>
        <taxon>Eukaryota</taxon>
        <taxon>Viridiplantae</taxon>
        <taxon>Streptophyta</taxon>
        <taxon>Embryophyta</taxon>
        <taxon>Tracheophyta</taxon>
        <taxon>Spermatophyta</taxon>
        <taxon>Magnoliopsida</taxon>
        <taxon>eudicotyledons</taxon>
        <taxon>Gunneridae</taxon>
        <taxon>Pentapetalae</taxon>
        <taxon>rosids</taxon>
        <taxon>fabids</taxon>
        <taxon>Rosales</taxon>
        <taxon>Cannabaceae</taxon>
        <taxon>Cannabis</taxon>
    </lineage>
</organism>
<accession>A0A803QRC5</accession>
<dbReference type="AlphaFoldDB" id="A0A803QRC5"/>
<dbReference type="Gramene" id="evm.model.ctgX1.2">
    <property type="protein sequence ID" value="cds.evm.model.ctgX1.2"/>
    <property type="gene ID" value="evm.TU.ctgX1.2"/>
</dbReference>
<dbReference type="EnsemblPlants" id="evm.model.ctgX1.2">
    <property type="protein sequence ID" value="cds.evm.model.ctgX1.2"/>
    <property type="gene ID" value="evm.TU.ctgX1.2"/>
</dbReference>
<evidence type="ECO:0000313" key="1">
    <source>
        <dbReference type="EnsemblPlants" id="cds.evm.model.ctgX1.2"/>
    </source>
</evidence>
<dbReference type="Proteomes" id="UP000596661">
    <property type="component" value="Unassembled WGS sequence"/>
</dbReference>
<evidence type="ECO:0000313" key="2">
    <source>
        <dbReference type="Proteomes" id="UP000596661"/>
    </source>
</evidence>
<reference evidence="1" key="1">
    <citation type="submission" date="2021-03" db="UniProtKB">
        <authorList>
            <consortium name="EnsemblPlants"/>
        </authorList>
    </citation>
    <scope>IDENTIFICATION</scope>
</reference>
<sequence length="185" mass="20750">MNEANSASGPMYDPYLAMVAIRGQVRVEGETAQHIVKAEPEIDLEFESFDAKSELEEVAPVRRRRIEHHEFQYLPLFRRSIPTLQIRDRANHILSLSTEQRNVILLTSVDNFWMYSLYALTRGAARVLTTDEACLGDGQGPGMDDDEVPLSCIAHNLERREKALRRHLASGGLVGDASLHIGPRG</sequence>
<proteinExistence type="predicted"/>
<protein>
    <submittedName>
        <fullName evidence="1">Uncharacterized protein</fullName>
    </submittedName>
</protein>